<keyword evidence="2" id="KW-1185">Reference proteome</keyword>
<gene>
    <name evidence="1" type="ORF">M0638_25045</name>
</gene>
<dbReference type="Proteomes" id="UP001139516">
    <property type="component" value="Unassembled WGS sequence"/>
</dbReference>
<reference evidence="1" key="1">
    <citation type="submission" date="2022-04" db="EMBL/GenBank/DDBJ databases">
        <title>Roseomonas acroporae sp. nov., isolated from coral Acropora digitifera.</title>
        <authorList>
            <person name="Sun H."/>
        </authorList>
    </citation>
    <scope>NUCLEOTIDE SEQUENCE</scope>
    <source>
        <strain evidence="1">NAR14</strain>
    </source>
</reference>
<dbReference type="Pfam" id="PF20039">
    <property type="entry name" value="DUF6441"/>
    <property type="match status" value="1"/>
</dbReference>
<proteinExistence type="predicted"/>
<sequence>MTVRFSATLEGKPAEWTEAIGRNLATAVTEGMVEAWEKGLKTDLRSQVNAVVQSKAMRGGGTMLGNAVRARVYPKVYGTVSPRSSAEVYATYSAGDILQVLSQGATIVPKAGKALAIPTAAVPRLAQNQRMTPRQVEARTGKRLTFIPGKGRGGRRIFPAAMGALAVVGPEPAAGKGKRRRGRKPQGRLKVMFWLIRQAVMPKKISPEQIAQGWADRLPALVQAAAARLTGNQT</sequence>
<name>A0A9X1YCI6_9PROT</name>
<evidence type="ECO:0000313" key="2">
    <source>
        <dbReference type="Proteomes" id="UP001139516"/>
    </source>
</evidence>
<dbReference type="AlphaFoldDB" id="A0A9X1YCI6"/>
<organism evidence="1 2">
    <name type="scientific">Roseomonas acroporae</name>
    <dbReference type="NCBI Taxonomy" id="2937791"/>
    <lineage>
        <taxon>Bacteria</taxon>
        <taxon>Pseudomonadati</taxon>
        <taxon>Pseudomonadota</taxon>
        <taxon>Alphaproteobacteria</taxon>
        <taxon>Acetobacterales</taxon>
        <taxon>Roseomonadaceae</taxon>
        <taxon>Roseomonas</taxon>
    </lineage>
</organism>
<evidence type="ECO:0000313" key="1">
    <source>
        <dbReference type="EMBL" id="MCK8787638.1"/>
    </source>
</evidence>
<dbReference type="RefSeq" id="WP_248669688.1">
    <property type="nucleotide sequence ID" value="NZ_JALPRX010000136.1"/>
</dbReference>
<protein>
    <submittedName>
        <fullName evidence="1">DUF6441 family protein</fullName>
    </submittedName>
</protein>
<dbReference type="InterPro" id="IPR045622">
    <property type="entry name" value="DUF6441"/>
</dbReference>
<comment type="caution">
    <text evidence="1">The sequence shown here is derived from an EMBL/GenBank/DDBJ whole genome shotgun (WGS) entry which is preliminary data.</text>
</comment>
<accession>A0A9X1YCI6</accession>
<dbReference type="EMBL" id="JALPRX010000136">
    <property type="protein sequence ID" value="MCK8787638.1"/>
    <property type="molecule type" value="Genomic_DNA"/>
</dbReference>